<comment type="caution">
    <text evidence="1">The sequence shown here is derived from an EMBL/GenBank/DDBJ whole genome shotgun (WGS) entry which is preliminary data.</text>
</comment>
<dbReference type="Proteomes" id="UP000826656">
    <property type="component" value="Unassembled WGS sequence"/>
</dbReference>
<dbReference type="EMBL" id="JAIVGD010000011">
    <property type="protein sequence ID" value="KAH0771678.1"/>
    <property type="molecule type" value="Genomic_DNA"/>
</dbReference>
<gene>
    <name evidence="1" type="ORF">KY290_015659</name>
</gene>
<dbReference type="PANTHER" id="PTHR33710">
    <property type="entry name" value="BNAC02G09200D PROTEIN"/>
    <property type="match status" value="1"/>
</dbReference>
<protein>
    <submittedName>
        <fullName evidence="1">Uncharacterized protein</fullName>
    </submittedName>
</protein>
<evidence type="ECO:0000313" key="1">
    <source>
        <dbReference type="EMBL" id="KAH0771678.1"/>
    </source>
</evidence>
<dbReference type="InterPro" id="IPR036691">
    <property type="entry name" value="Endo/exonu/phosph_ase_sf"/>
</dbReference>
<proteinExistence type="predicted"/>
<reference evidence="1 2" key="1">
    <citation type="journal article" date="2021" name="bioRxiv">
        <title>Chromosome-scale and haplotype-resolved genome assembly of a tetraploid potato cultivar.</title>
        <authorList>
            <person name="Sun H."/>
            <person name="Jiao W.-B."/>
            <person name="Krause K."/>
            <person name="Campoy J.A."/>
            <person name="Goel M."/>
            <person name="Folz-Donahue K."/>
            <person name="Kukat C."/>
            <person name="Huettel B."/>
            <person name="Schneeberger K."/>
        </authorList>
    </citation>
    <scope>NUCLEOTIDE SEQUENCE [LARGE SCALE GENOMIC DNA]</scope>
    <source>
        <strain evidence="1">SolTubOtavaFocal</strain>
        <tissue evidence="1">Leaves</tissue>
    </source>
</reference>
<organism evidence="1 2">
    <name type="scientific">Solanum tuberosum</name>
    <name type="common">Potato</name>
    <dbReference type="NCBI Taxonomy" id="4113"/>
    <lineage>
        <taxon>Eukaryota</taxon>
        <taxon>Viridiplantae</taxon>
        <taxon>Streptophyta</taxon>
        <taxon>Embryophyta</taxon>
        <taxon>Tracheophyta</taxon>
        <taxon>Spermatophyta</taxon>
        <taxon>Magnoliopsida</taxon>
        <taxon>eudicotyledons</taxon>
        <taxon>Gunneridae</taxon>
        <taxon>Pentapetalae</taxon>
        <taxon>asterids</taxon>
        <taxon>lamiids</taxon>
        <taxon>Solanales</taxon>
        <taxon>Solanaceae</taxon>
        <taxon>Solanoideae</taxon>
        <taxon>Solaneae</taxon>
        <taxon>Solanum</taxon>
    </lineage>
</organism>
<accession>A0ABQ7VTA5</accession>
<keyword evidence="2" id="KW-1185">Reference proteome</keyword>
<dbReference type="PANTHER" id="PTHR33710:SF54">
    <property type="entry name" value="NON-LTR RETROELEMENT REVERSE TRANSCRIPTASE"/>
    <property type="match status" value="1"/>
</dbReference>
<name>A0ABQ7VTA5_SOLTU</name>
<dbReference type="Gene3D" id="3.60.10.10">
    <property type="entry name" value="Endonuclease/exonuclease/phosphatase"/>
    <property type="match status" value="1"/>
</dbReference>
<sequence length="263" mass="31241">MQLPDKDIPWCTIGDVNVITSTEEKQGGVPYTMNKIFDFLSVIEACGLMNLGYSGHHFTWCNQRATEARVWKRLDRTMTNDKCLEHMPQTTITHLPAVGSDHNLLLMEIAVREGHQTKYFKFLHCWVENENFMHTVKECWEREVQGNPMWKLHQKMKRLASTLSNWSRREFGDIFTLVKEYEEQVRQAEEEVMMNNTEANRAKLHHCNAKYIKYLKLESFILKQKTQLQWFKDGDTNSKYFHSIMRGRRRRLFINKISTDDNE</sequence>
<evidence type="ECO:0000313" key="2">
    <source>
        <dbReference type="Proteomes" id="UP000826656"/>
    </source>
</evidence>
<dbReference type="SUPFAM" id="SSF56219">
    <property type="entry name" value="DNase I-like"/>
    <property type="match status" value="1"/>
</dbReference>